<reference evidence="3" key="1">
    <citation type="journal article" date="2019" name="Int. J. Syst. Evol. Microbiol.">
        <title>The Global Catalogue of Microorganisms (GCM) 10K type strain sequencing project: providing services to taxonomists for standard genome sequencing and annotation.</title>
        <authorList>
            <consortium name="The Broad Institute Genomics Platform"/>
            <consortium name="The Broad Institute Genome Sequencing Center for Infectious Disease"/>
            <person name="Wu L."/>
            <person name="Ma J."/>
        </authorList>
    </citation>
    <scope>NUCLEOTIDE SEQUENCE [LARGE SCALE GENOMIC DNA]</scope>
    <source>
        <strain evidence="3">XZYJ18</strain>
    </source>
</reference>
<protein>
    <submittedName>
        <fullName evidence="2">RNA polymerase sigma factor</fullName>
    </submittedName>
</protein>
<organism evidence="2 3">
    <name type="scientific">Nocardiopsis mangrovi</name>
    <dbReference type="NCBI Taxonomy" id="1179818"/>
    <lineage>
        <taxon>Bacteria</taxon>
        <taxon>Bacillati</taxon>
        <taxon>Actinomycetota</taxon>
        <taxon>Actinomycetes</taxon>
        <taxon>Streptosporangiales</taxon>
        <taxon>Nocardiopsidaceae</taxon>
        <taxon>Nocardiopsis</taxon>
    </lineage>
</organism>
<dbReference type="SUPFAM" id="SSF88659">
    <property type="entry name" value="Sigma3 and sigma4 domains of RNA polymerase sigma factors"/>
    <property type="match status" value="1"/>
</dbReference>
<dbReference type="RefSeq" id="WP_378574382.1">
    <property type="nucleotide sequence ID" value="NZ_JBHSFQ010000011.1"/>
</dbReference>
<name>A0ABV9DZS8_9ACTN</name>
<dbReference type="Proteomes" id="UP001595923">
    <property type="component" value="Unassembled WGS sequence"/>
</dbReference>
<dbReference type="InterPro" id="IPR013324">
    <property type="entry name" value="RNA_pol_sigma_r3/r4-like"/>
</dbReference>
<evidence type="ECO:0000256" key="1">
    <source>
        <dbReference type="SAM" id="MobiDB-lite"/>
    </source>
</evidence>
<dbReference type="InterPro" id="IPR036388">
    <property type="entry name" value="WH-like_DNA-bd_sf"/>
</dbReference>
<evidence type="ECO:0000313" key="3">
    <source>
        <dbReference type="Proteomes" id="UP001595923"/>
    </source>
</evidence>
<comment type="caution">
    <text evidence="2">The sequence shown here is derived from an EMBL/GenBank/DDBJ whole genome shotgun (WGS) entry which is preliminary data.</text>
</comment>
<accession>A0ABV9DZS8</accession>
<gene>
    <name evidence="2" type="ORF">ACFO4E_13330</name>
</gene>
<proteinExistence type="predicted"/>
<dbReference type="Gene3D" id="1.10.10.10">
    <property type="entry name" value="Winged helix-like DNA-binding domain superfamily/Winged helix DNA-binding domain"/>
    <property type="match status" value="1"/>
</dbReference>
<keyword evidence="3" id="KW-1185">Reference proteome</keyword>
<evidence type="ECO:0000313" key="2">
    <source>
        <dbReference type="EMBL" id="MFC4562843.1"/>
    </source>
</evidence>
<sequence>MPASGPADVRHACHARHEPIAHGFSTADIDDIAALASSTIRWPGRLDWHTRAQVAWSAIAEHLVRLANAPNGTDHSGGPPTRRDLTIVGWSAISAYARKDDSFRGYTWGYESASTPKFERYWALAANPSPSPENPVVERRALAQIWAALPAQHRRILLALAEHGHYAEAAEALGLTLGSFYALVSRARRAFLALWHEGETPSRPWGHDVGITCTRPGPPLRPADRSPSCVTAHSLPGTR</sequence>
<dbReference type="EMBL" id="JBHSFQ010000011">
    <property type="protein sequence ID" value="MFC4562843.1"/>
    <property type="molecule type" value="Genomic_DNA"/>
</dbReference>
<feature type="region of interest" description="Disordered" evidence="1">
    <location>
        <begin position="216"/>
        <end position="239"/>
    </location>
</feature>